<dbReference type="AlphaFoldDB" id="A0A318SKA2"/>
<comment type="caution">
    <text evidence="2">The sequence shown here is derived from an EMBL/GenBank/DDBJ whole genome shotgun (WGS) entry which is preliminary data.</text>
</comment>
<dbReference type="OrthoDB" id="8967241at2"/>
<dbReference type="EMBL" id="QJTC01000002">
    <property type="protein sequence ID" value="PYE79444.1"/>
    <property type="molecule type" value="Genomic_DNA"/>
</dbReference>
<sequence length="59" mass="6628">MEKTMDILKTEAEIGKLMAETIKLNAEAAKFNRERYWYPVVVTATIIGASVAATKLFLH</sequence>
<feature type="transmembrane region" description="Helical" evidence="1">
    <location>
        <begin position="36"/>
        <end position="58"/>
    </location>
</feature>
<dbReference type="RefSeq" id="WP_110464407.1">
    <property type="nucleotide sequence ID" value="NZ_JAMOFZ010000001.1"/>
</dbReference>
<keyword evidence="1" id="KW-1133">Transmembrane helix</keyword>
<organism evidence="2 3">
    <name type="scientific">Xylophilus ampelinus</name>
    <dbReference type="NCBI Taxonomy" id="54067"/>
    <lineage>
        <taxon>Bacteria</taxon>
        <taxon>Pseudomonadati</taxon>
        <taxon>Pseudomonadota</taxon>
        <taxon>Betaproteobacteria</taxon>
        <taxon>Burkholderiales</taxon>
        <taxon>Xylophilus</taxon>
    </lineage>
</organism>
<evidence type="ECO:0000313" key="2">
    <source>
        <dbReference type="EMBL" id="PYE79444.1"/>
    </source>
</evidence>
<name>A0A318SKA2_9BURK</name>
<dbReference type="Proteomes" id="UP000247540">
    <property type="component" value="Unassembled WGS sequence"/>
</dbReference>
<evidence type="ECO:0000313" key="3">
    <source>
        <dbReference type="Proteomes" id="UP000247540"/>
    </source>
</evidence>
<keyword evidence="3" id="KW-1185">Reference proteome</keyword>
<gene>
    <name evidence="2" type="ORF">DFQ15_102177</name>
</gene>
<reference evidence="2 3" key="1">
    <citation type="submission" date="2018-06" db="EMBL/GenBank/DDBJ databases">
        <title>Genomic Encyclopedia of Type Strains, Phase III (KMG-III): the genomes of soil and plant-associated and newly described type strains.</title>
        <authorList>
            <person name="Whitman W."/>
        </authorList>
    </citation>
    <scope>NUCLEOTIDE SEQUENCE [LARGE SCALE GENOMIC DNA]</scope>
    <source>
        <strain evidence="2 3">CECT 7646</strain>
    </source>
</reference>
<accession>A0A318SKA2</accession>
<keyword evidence="1" id="KW-0812">Transmembrane</keyword>
<keyword evidence="1" id="KW-0472">Membrane</keyword>
<protein>
    <submittedName>
        <fullName evidence="2">Uncharacterized protein</fullName>
    </submittedName>
</protein>
<proteinExistence type="predicted"/>
<evidence type="ECO:0000256" key="1">
    <source>
        <dbReference type="SAM" id="Phobius"/>
    </source>
</evidence>